<evidence type="ECO:0000256" key="2">
    <source>
        <dbReference type="ARBA" id="ARBA00023157"/>
    </source>
</evidence>
<dbReference type="InterPro" id="IPR013783">
    <property type="entry name" value="Ig-like_fold"/>
</dbReference>
<comment type="caution">
    <text evidence="5">The sequence shown here is derived from an EMBL/GenBank/DDBJ whole genome shotgun (WGS) entry which is preliminary data.</text>
</comment>
<dbReference type="InterPro" id="IPR050958">
    <property type="entry name" value="Cell_Adh-Cytoskel_Orgn"/>
</dbReference>
<proteinExistence type="predicted"/>
<keyword evidence="1" id="KW-0732">Signal</keyword>
<dbReference type="SMART" id="SM00409">
    <property type="entry name" value="IG"/>
    <property type="match status" value="1"/>
</dbReference>
<evidence type="ECO:0000313" key="5">
    <source>
        <dbReference type="EMBL" id="KAK7469755.1"/>
    </source>
</evidence>
<keyword evidence="6" id="KW-1185">Reference proteome</keyword>
<evidence type="ECO:0000259" key="4">
    <source>
        <dbReference type="PROSITE" id="PS50835"/>
    </source>
</evidence>
<keyword evidence="3" id="KW-1133">Transmembrane helix</keyword>
<keyword evidence="3" id="KW-0472">Membrane</keyword>
<gene>
    <name evidence="5" type="ORF">BaRGS_00036237</name>
</gene>
<dbReference type="InterPro" id="IPR013098">
    <property type="entry name" value="Ig_I-set"/>
</dbReference>
<dbReference type="PANTHER" id="PTHR45080:SF8">
    <property type="entry name" value="IG-LIKE DOMAIN-CONTAINING PROTEIN"/>
    <property type="match status" value="1"/>
</dbReference>
<protein>
    <recommendedName>
        <fullName evidence="4">Ig-like domain-containing protein</fullName>
    </recommendedName>
</protein>
<dbReference type="Gene3D" id="2.60.40.10">
    <property type="entry name" value="Immunoglobulins"/>
    <property type="match status" value="1"/>
</dbReference>
<dbReference type="InterPro" id="IPR007110">
    <property type="entry name" value="Ig-like_dom"/>
</dbReference>
<evidence type="ECO:0000313" key="6">
    <source>
        <dbReference type="Proteomes" id="UP001519460"/>
    </source>
</evidence>
<dbReference type="PROSITE" id="PS50835">
    <property type="entry name" value="IG_LIKE"/>
    <property type="match status" value="1"/>
</dbReference>
<sequence>GRNLPLRLAAVDHMGVYRCVAYNNIKPPDEHLCEVRVFHAPTTRTVQNSVGQAQNRKLTARLDCIVNGYPRPSVRWERIVSGGRVVLTDNDFFVTSKQTTDNQNLYSGEEWYTLKVKNVRANDYTDYFCIADNIKGSSEVVITVFETPDCQGPNCPSLSTGGAAIMSLSALAVVVCSLIHFVFYHKA</sequence>
<feature type="domain" description="Ig-like" evidence="4">
    <location>
        <begin position="41"/>
        <end position="143"/>
    </location>
</feature>
<feature type="non-terminal residue" evidence="5">
    <location>
        <position position="1"/>
    </location>
</feature>
<organism evidence="5 6">
    <name type="scientific">Batillaria attramentaria</name>
    <dbReference type="NCBI Taxonomy" id="370345"/>
    <lineage>
        <taxon>Eukaryota</taxon>
        <taxon>Metazoa</taxon>
        <taxon>Spiralia</taxon>
        <taxon>Lophotrochozoa</taxon>
        <taxon>Mollusca</taxon>
        <taxon>Gastropoda</taxon>
        <taxon>Caenogastropoda</taxon>
        <taxon>Sorbeoconcha</taxon>
        <taxon>Cerithioidea</taxon>
        <taxon>Batillariidae</taxon>
        <taxon>Batillaria</taxon>
    </lineage>
</organism>
<dbReference type="Proteomes" id="UP001519460">
    <property type="component" value="Unassembled WGS sequence"/>
</dbReference>
<dbReference type="SUPFAM" id="SSF48726">
    <property type="entry name" value="Immunoglobulin"/>
    <property type="match status" value="1"/>
</dbReference>
<dbReference type="AlphaFoldDB" id="A0ABD0JCL0"/>
<keyword evidence="2" id="KW-1015">Disulfide bond</keyword>
<reference evidence="5 6" key="1">
    <citation type="journal article" date="2023" name="Sci. Data">
        <title>Genome assembly of the Korean intertidal mud-creeper Batillaria attramentaria.</title>
        <authorList>
            <person name="Patra A.K."/>
            <person name="Ho P.T."/>
            <person name="Jun S."/>
            <person name="Lee S.J."/>
            <person name="Kim Y."/>
            <person name="Won Y.J."/>
        </authorList>
    </citation>
    <scope>NUCLEOTIDE SEQUENCE [LARGE SCALE GENOMIC DNA]</scope>
    <source>
        <strain evidence="5">Wonlab-2016</strain>
    </source>
</reference>
<dbReference type="PANTHER" id="PTHR45080">
    <property type="entry name" value="CONTACTIN 5"/>
    <property type="match status" value="1"/>
</dbReference>
<evidence type="ECO:0000256" key="3">
    <source>
        <dbReference type="SAM" id="Phobius"/>
    </source>
</evidence>
<name>A0ABD0JCL0_9CAEN</name>
<dbReference type="Pfam" id="PF07679">
    <property type="entry name" value="I-set"/>
    <property type="match status" value="1"/>
</dbReference>
<keyword evidence="3" id="KW-0812">Transmembrane</keyword>
<evidence type="ECO:0000256" key="1">
    <source>
        <dbReference type="ARBA" id="ARBA00022729"/>
    </source>
</evidence>
<feature type="transmembrane region" description="Helical" evidence="3">
    <location>
        <begin position="163"/>
        <end position="184"/>
    </location>
</feature>
<dbReference type="InterPro" id="IPR003599">
    <property type="entry name" value="Ig_sub"/>
</dbReference>
<dbReference type="EMBL" id="JACVVK020000505">
    <property type="protein sequence ID" value="KAK7469755.1"/>
    <property type="molecule type" value="Genomic_DNA"/>
</dbReference>
<dbReference type="InterPro" id="IPR036179">
    <property type="entry name" value="Ig-like_dom_sf"/>
</dbReference>
<accession>A0ABD0JCL0</accession>